<reference evidence="2" key="1">
    <citation type="submission" date="2021-06" db="EMBL/GenBank/DDBJ databases">
        <title>Parelaphostrongylus tenuis whole genome reference sequence.</title>
        <authorList>
            <person name="Garwood T.J."/>
            <person name="Larsen P.A."/>
            <person name="Fountain-Jones N.M."/>
            <person name="Garbe J.R."/>
            <person name="Macchietto M.G."/>
            <person name="Kania S.A."/>
            <person name="Gerhold R.W."/>
            <person name="Richards J.E."/>
            <person name="Wolf T.M."/>
        </authorList>
    </citation>
    <scope>NUCLEOTIDE SEQUENCE</scope>
    <source>
        <strain evidence="2">MNPRO001-30</strain>
        <tissue evidence="2">Meninges</tissue>
    </source>
</reference>
<evidence type="ECO:0000256" key="1">
    <source>
        <dbReference type="SAM" id="MobiDB-lite"/>
    </source>
</evidence>
<gene>
    <name evidence="2" type="ORF">KIN20_002580</name>
</gene>
<evidence type="ECO:0000313" key="2">
    <source>
        <dbReference type="EMBL" id="KAJ1347509.1"/>
    </source>
</evidence>
<dbReference type="Proteomes" id="UP001196413">
    <property type="component" value="Unassembled WGS sequence"/>
</dbReference>
<evidence type="ECO:0000313" key="3">
    <source>
        <dbReference type="Proteomes" id="UP001196413"/>
    </source>
</evidence>
<organism evidence="2 3">
    <name type="scientific">Parelaphostrongylus tenuis</name>
    <name type="common">Meningeal worm</name>
    <dbReference type="NCBI Taxonomy" id="148309"/>
    <lineage>
        <taxon>Eukaryota</taxon>
        <taxon>Metazoa</taxon>
        <taxon>Ecdysozoa</taxon>
        <taxon>Nematoda</taxon>
        <taxon>Chromadorea</taxon>
        <taxon>Rhabditida</taxon>
        <taxon>Rhabditina</taxon>
        <taxon>Rhabditomorpha</taxon>
        <taxon>Strongyloidea</taxon>
        <taxon>Metastrongylidae</taxon>
        <taxon>Parelaphostrongylus</taxon>
    </lineage>
</organism>
<keyword evidence="3" id="KW-1185">Reference proteome</keyword>
<feature type="region of interest" description="Disordered" evidence="1">
    <location>
        <begin position="1"/>
        <end position="72"/>
    </location>
</feature>
<dbReference type="EMBL" id="JAHQIW010000324">
    <property type="protein sequence ID" value="KAJ1347509.1"/>
    <property type="molecule type" value="Genomic_DNA"/>
</dbReference>
<accession>A0AAD5MGV5</accession>
<protein>
    <submittedName>
        <fullName evidence="2">Uncharacterized protein</fullName>
    </submittedName>
</protein>
<dbReference type="AlphaFoldDB" id="A0AAD5MGV5"/>
<name>A0AAD5MGV5_PARTN</name>
<comment type="caution">
    <text evidence="2">The sequence shown here is derived from an EMBL/GenBank/DDBJ whole genome shotgun (WGS) entry which is preliminary data.</text>
</comment>
<proteinExistence type="predicted"/>
<sequence length="72" mass="8207">MATKKEQQLTLGPKGAKSPRNGNDRAPHLNNKALKKAYLPKRQPQEIAKPINRKEEQSIGKRYQSREALNKD</sequence>
<feature type="compositionally biased region" description="Basic and acidic residues" evidence="1">
    <location>
        <begin position="52"/>
        <end position="72"/>
    </location>
</feature>